<dbReference type="AlphaFoldDB" id="A0A2H0UIL1"/>
<accession>A0A2H0UIL1</accession>
<organism evidence="1 2">
    <name type="scientific">Candidatus Kaiserbacteria bacterium CG10_big_fil_rev_8_21_14_0_10_44_10</name>
    <dbReference type="NCBI Taxonomy" id="1974606"/>
    <lineage>
        <taxon>Bacteria</taxon>
        <taxon>Candidatus Kaiseribacteriota</taxon>
    </lineage>
</organism>
<comment type="caution">
    <text evidence="1">The sequence shown here is derived from an EMBL/GenBank/DDBJ whole genome shotgun (WGS) entry which is preliminary data.</text>
</comment>
<reference evidence="2" key="1">
    <citation type="submission" date="2017-09" db="EMBL/GenBank/DDBJ databases">
        <title>Depth-based differentiation of microbial function through sediment-hosted aquifers and enrichment of novel symbionts in the deep terrestrial subsurface.</title>
        <authorList>
            <person name="Probst A.J."/>
            <person name="Ladd B."/>
            <person name="Jarett J.K."/>
            <person name="Geller-Mcgrath D.E."/>
            <person name="Sieber C.M.K."/>
            <person name="Emerson J.B."/>
            <person name="Anantharaman K."/>
            <person name="Thomas B.C."/>
            <person name="Malmstrom R."/>
            <person name="Stieglmeier M."/>
            <person name="Klingl A."/>
            <person name="Woyke T."/>
            <person name="Ryan C.M."/>
            <person name="Banfield J.F."/>
        </authorList>
    </citation>
    <scope>NUCLEOTIDE SEQUENCE [LARGE SCALE GENOMIC DNA]</scope>
</reference>
<dbReference type="Proteomes" id="UP000229612">
    <property type="component" value="Unassembled WGS sequence"/>
</dbReference>
<protein>
    <submittedName>
        <fullName evidence="1">Uncharacterized protein</fullName>
    </submittedName>
</protein>
<gene>
    <name evidence="1" type="ORF">COU14_00075</name>
</gene>
<name>A0A2H0UIL1_9BACT</name>
<proteinExistence type="predicted"/>
<dbReference type="EMBL" id="PFBG01000001">
    <property type="protein sequence ID" value="PIR86237.1"/>
    <property type="molecule type" value="Genomic_DNA"/>
</dbReference>
<sequence length="103" mass="12176">MVALAMLVQEEFSSMTKELEAVSLPHGERIFIPDRYWRKLIMERCKFDKDMYSSRLMLERTLKTVHMPRAAAKRDVEESIVKYWSLTTTERAELEARYQGLTS</sequence>
<evidence type="ECO:0000313" key="2">
    <source>
        <dbReference type="Proteomes" id="UP000229612"/>
    </source>
</evidence>
<evidence type="ECO:0000313" key="1">
    <source>
        <dbReference type="EMBL" id="PIR86237.1"/>
    </source>
</evidence>